<organism evidence="2 3">
    <name type="scientific">Phaedon cochleariae</name>
    <name type="common">Mustard beetle</name>
    <dbReference type="NCBI Taxonomy" id="80249"/>
    <lineage>
        <taxon>Eukaryota</taxon>
        <taxon>Metazoa</taxon>
        <taxon>Ecdysozoa</taxon>
        <taxon>Arthropoda</taxon>
        <taxon>Hexapoda</taxon>
        <taxon>Insecta</taxon>
        <taxon>Pterygota</taxon>
        <taxon>Neoptera</taxon>
        <taxon>Endopterygota</taxon>
        <taxon>Coleoptera</taxon>
        <taxon>Polyphaga</taxon>
        <taxon>Cucujiformia</taxon>
        <taxon>Chrysomeloidea</taxon>
        <taxon>Chrysomelidae</taxon>
        <taxon>Chrysomelinae</taxon>
        <taxon>Chrysomelini</taxon>
        <taxon>Phaedon</taxon>
    </lineage>
</organism>
<reference evidence="2" key="2">
    <citation type="submission" date="2022-10" db="EMBL/GenBank/DDBJ databases">
        <authorList>
            <consortium name="ENA_rothamsted_submissions"/>
            <consortium name="culmorum"/>
            <person name="King R."/>
        </authorList>
    </citation>
    <scope>NUCLEOTIDE SEQUENCE</scope>
</reference>
<evidence type="ECO:0000313" key="3">
    <source>
        <dbReference type="Proteomes" id="UP001153737"/>
    </source>
</evidence>
<feature type="region of interest" description="Disordered" evidence="1">
    <location>
        <begin position="186"/>
        <end position="218"/>
    </location>
</feature>
<evidence type="ECO:0000313" key="2">
    <source>
        <dbReference type="EMBL" id="CAG9817525.1"/>
    </source>
</evidence>
<evidence type="ECO:0000256" key="1">
    <source>
        <dbReference type="SAM" id="MobiDB-lite"/>
    </source>
</evidence>
<dbReference type="OrthoDB" id="8922241at2759"/>
<dbReference type="EMBL" id="OU896721">
    <property type="protein sequence ID" value="CAG9817525.1"/>
    <property type="molecule type" value="Genomic_DNA"/>
</dbReference>
<feature type="compositionally biased region" description="Polar residues" evidence="1">
    <location>
        <begin position="208"/>
        <end position="218"/>
    </location>
</feature>
<dbReference type="AlphaFoldDB" id="A0A9N9SFC7"/>
<reference evidence="2" key="1">
    <citation type="submission" date="2022-01" db="EMBL/GenBank/DDBJ databases">
        <authorList>
            <person name="King R."/>
        </authorList>
    </citation>
    <scope>NUCLEOTIDE SEQUENCE</scope>
</reference>
<protein>
    <submittedName>
        <fullName evidence="2">Uncharacterized protein</fullName>
    </submittedName>
</protein>
<gene>
    <name evidence="2" type="ORF">PHAECO_LOCUS4967</name>
</gene>
<proteinExistence type="predicted"/>
<keyword evidence="3" id="KW-1185">Reference proteome</keyword>
<dbReference type="Proteomes" id="UP001153737">
    <property type="component" value="Chromosome 15"/>
</dbReference>
<name>A0A9N9SFC7_PHACE</name>
<accession>A0A9N9SFC7</accession>
<sequence>MTSTQQKRIVIVSPLVNIGLPIHPTAIYPCLSRSCLVKQARVAKMHLNNIYPFDAKSTDNKCSRIFRPWDASASASSSDSSQDSTISTTTQEHKCAIASVKLEDQRSFRPLQDKLASPNKHLQPLEYCADLYPAVYPELLHTNLALAQSLGLAAGDPLVMETMAQGFAFEEYARVLSQEHQAKILAAKKQRPKNPRPEIDTEVEPDQLLSTPSRPAVT</sequence>